<dbReference type="InterPro" id="IPR042112">
    <property type="entry name" value="P_AcTrfase_dom2"/>
</dbReference>
<evidence type="ECO:0000313" key="6">
    <source>
        <dbReference type="Proteomes" id="UP000582974"/>
    </source>
</evidence>
<keyword evidence="3" id="KW-0012">Acyltransferase</keyword>
<dbReference type="Gene3D" id="3.40.50.10750">
    <property type="entry name" value="Isocitrate/Isopropylmalate dehydrogenase-like"/>
    <property type="match status" value="1"/>
</dbReference>
<dbReference type="AlphaFoldDB" id="A0A838AF51"/>
<dbReference type="InterPro" id="IPR002505">
    <property type="entry name" value="PTA_PTB"/>
</dbReference>
<sequence length="340" mass="34663">MLAGWCARLAAHRPRVALADGHDARVVTAAAELAAHGITPVVIGTRQEVTSAASAAGVRLGPDIVTMSPCELAACAAGEVLDERLSTAPAERAAEWRADPLFLTVATVPAGLADACVAGSARPTADVLRAALRVVGTAPAASCVTSSFLMVLPGGRRLAYADCAVLPEPDREQLAEVAVATGTTFRSLTGEEPAVAMLSFSTKGSASHAGADLVRAATERVREREPGLDVDGELQFDAAFIESVGRSKAGASTVAGRANVFVFPNLAAGNIGYKITQRLAGAQAYGPILQGLAMPVNDLSRGCSSADIVTVAAISALQSSAPAMRSAEPPLSVTARTGRQ</sequence>
<dbReference type="Pfam" id="PF01515">
    <property type="entry name" value="PTA_PTB"/>
    <property type="match status" value="1"/>
</dbReference>
<dbReference type="GO" id="GO:0016746">
    <property type="term" value="F:acyltransferase activity"/>
    <property type="evidence" value="ECO:0007669"/>
    <property type="project" value="UniProtKB-KW"/>
</dbReference>
<dbReference type="InterPro" id="IPR042113">
    <property type="entry name" value="P_AcTrfase_dom1"/>
</dbReference>
<keyword evidence="6" id="KW-1185">Reference proteome</keyword>
<comment type="caution">
    <text evidence="5">The sequence shown here is derived from an EMBL/GenBank/DDBJ whole genome shotgun (WGS) entry which is preliminary data.</text>
</comment>
<dbReference type="NCBIfam" id="NF007233">
    <property type="entry name" value="PRK09653.1"/>
    <property type="match status" value="1"/>
</dbReference>
<feature type="domain" description="Phosphate acetyl/butaryl transferase" evidence="4">
    <location>
        <begin position="10"/>
        <end position="316"/>
    </location>
</feature>
<comment type="similarity">
    <text evidence="1">Belongs to the phosphate acetyltransferase and butyryltransferase family.</text>
</comment>
<protein>
    <submittedName>
        <fullName evidence="5">Phosphotransacetylase</fullName>
    </submittedName>
</protein>
<reference evidence="5 6" key="1">
    <citation type="submission" date="2020-07" db="EMBL/GenBank/DDBJ databases">
        <title>Genome of Haloechinothrix sp.</title>
        <authorList>
            <person name="Tang S.-K."/>
            <person name="Yang L."/>
            <person name="Zhu W.-Y."/>
        </authorList>
    </citation>
    <scope>NUCLEOTIDE SEQUENCE [LARGE SCALE GENOMIC DNA]</scope>
    <source>
        <strain evidence="5 6">YIM 98757</strain>
    </source>
</reference>
<dbReference type="EMBL" id="JACCKD010000008">
    <property type="protein sequence ID" value="MBA0127820.1"/>
    <property type="molecule type" value="Genomic_DNA"/>
</dbReference>
<dbReference type="SUPFAM" id="SSF53659">
    <property type="entry name" value="Isocitrate/Isopropylmalate dehydrogenase-like"/>
    <property type="match status" value="1"/>
</dbReference>
<dbReference type="InterPro" id="IPR050500">
    <property type="entry name" value="Phos_Acetyltrans/Butyryltrans"/>
</dbReference>
<evidence type="ECO:0000256" key="3">
    <source>
        <dbReference type="ARBA" id="ARBA00023315"/>
    </source>
</evidence>
<evidence type="ECO:0000256" key="1">
    <source>
        <dbReference type="ARBA" id="ARBA00005656"/>
    </source>
</evidence>
<evidence type="ECO:0000259" key="4">
    <source>
        <dbReference type="Pfam" id="PF01515"/>
    </source>
</evidence>
<name>A0A838AF51_9PSEU</name>
<evidence type="ECO:0000313" key="5">
    <source>
        <dbReference type="EMBL" id="MBA0127820.1"/>
    </source>
</evidence>
<dbReference type="Proteomes" id="UP000582974">
    <property type="component" value="Unassembled WGS sequence"/>
</dbReference>
<dbReference type="Gene3D" id="3.40.50.10950">
    <property type="match status" value="1"/>
</dbReference>
<evidence type="ECO:0000256" key="2">
    <source>
        <dbReference type="ARBA" id="ARBA00022679"/>
    </source>
</evidence>
<dbReference type="PIRSF" id="PIRSF000428">
    <property type="entry name" value="P_Ac_trans"/>
    <property type="match status" value="1"/>
</dbReference>
<keyword evidence="2" id="KW-0808">Transferase</keyword>
<accession>A0A838AF51</accession>
<dbReference type="PANTHER" id="PTHR43356">
    <property type="entry name" value="PHOSPHATE ACETYLTRANSFERASE"/>
    <property type="match status" value="1"/>
</dbReference>
<organism evidence="5 6">
    <name type="scientific">Haloechinothrix aidingensis</name>
    <dbReference type="NCBI Taxonomy" id="2752311"/>
    <lineage>
        <taxon>Bacteria</taxon>
        <taxon>Bacillati</taxon>
        <taxon>Actinomycetota</taxon>
        <taxon>Actinomycetes</taxon>
        <taxon>Pseudonocardiales</taxon>
        <taxon>Pseudonocardiaceae</taxon>
        <taxon>Haloechinothrix</taxon>
    </lineage>
</organism>
<gene>
    <name evidence="5" type="ORF">H0B56_19930</name>
</gene>
<proteinExistence type="inferred from homology"/>
<dbReference type="PANTHER" id="PTHR43356:SF1">
    <property type="entry name" value="PHOSPHATE ACETYLTRANSFERASE EUTD"/>
    <property type="match status" value="1"/>
</dbReference>
<dbReference type="InterPro" id="IPR012147">
    <property type="entry name" value="P_Ac_Bu_trans"/>
</dbReference>